<keyword evidence="1" id="KW-0812">Transmembrane</keyword>
<dbReference type="AlphaFoldDB" id="A0A0M9VJI6"/>
<gene>
    <name evidence="2" type="ORF">AM493_18395</name>
</gene>
<dbReference type="STRING" id="1202724.AM493_18395"/>
<dbReference type="InterPro" id="IPR013879">
    <property type="entry name" value="DUF1761"/>
</dbReference>
<feature type="transmembrane region" description="Helical" evidence="1">
    <location>
        <begin position="51"/>
        <end position="74"/>
    </location>
</feature>
<dbReference type="RefSeq" id="WP_054409519.1">
    <property type="nucleotide sequence ID" value="NZ_FOYA01000002.1"/>
</dbReference>
<dbReference type="PATRIC" id="fig|1202724.3.peg.3819"/>
<accession>A0A0M9VJI6</accession>
<dbReference type="Proteomes" id="UP000037755">
    <property type="component" value="Unassembled WGS sequence"/>
</dbReference>
<feature type="transmembrane region" description="Helical" evidence="1">
    <location>
        <begin position="6"/>
        <end position="24"/>
    </location>
</feature>
<evidence type="ECO:0000313" key="2">
    <source>
        <dbReference type="EMBL" id="KOS07802.1"/>
    </source>
</evidence>
<reference evidence="2 3" key="1">
    <citation type="submission" date="2015-08" db="EMBL/GenBank/DDBJ databases">
        <title>Whole genome sequence of Flavobacterium akiainvivens IK-1T, from decaying Wikstroemia oahuensis, an endemic Hawaiian shrub.</title>
        <authorList>
            <person name="Wan X."/>
            <person name="Hou S."/>
            <person name="Saito J."/>
            <person name="Donachie S."/>
        </authorList>
    </citation>
    <scope>NUCLEOTIDE SEQUENCE [LARGE SCALE GENOMIC DNA]</scope>
    <source>
        <strain evidence="2 3">IK-1</strain>
    </source>
</reference>
<sequence>MLVNPWAYLVSTLIVLPVGFVWYNPKVFGSIWMREAGVNADAAKSANMFKIFGLTLLFSLMATFMLQTIVIHQFGALSMIGGMPFIESAKPSYEAFMGDYQHAYRTFKHGALHGFMTALFLALPIIGTNSLFEMKSWKYIFINVGYFAVCFTLQGGILCAWEN</sequence>
<proteinExistence type="predicted"/>
<name>A0A0M9VJI6_9FLAO</name>
<organism evidence="2 3">
    <name type="scientific">Flavobacterium akiainvivens</name>
    <dbReference type="NCBI Taxonomy" id="1202724"/>
    <lineage>
        <taxon>Bacteria</taxon>
        <taxon>Pseudomonadati</taxon>
        <taxon>Bacteroidota</taxon>
        <taxon>Flavobacteriia</taxon>
        <taxon>Flavobacteriales</taxon>
        <taxon>Flavobacteriaceae</taxon>
        <taxon>Flavobacterium</taxon>
    </lineage>
</organism>
<feature type="transmembrane region" description="Helical" evidence="1">
    <location>
        <begin position="111"/>
        <end position="132"/>
    </location>
</feature>
<dbReference type="EMBL" id="LIYD01000005">
    <property type="protein sequence ID" value="KOS07802.1"/>
    <property type="molecule type" value="Genomic_DNA"/>
</dbReference>
<keyword evidence="1" id="KW-1133">Transmembrane helix</keyword>
<protein>
    <recommendedName>
        <fullName evidence="4">DUF1761 domain-containing protein</fullName>
    </recommendedName>
</protein>
<evidence type="ECO:0008006" key="4">
    <source>
        <dbReference type="Google" id="ProtNLM"/>
    </source>
</evidence>
<evidence type="ECO:0000256" key="1">
    <source>
        <dbReference type="SAM" id="Phobius"/>
    </source>
</evidence>
<comment type="caution">
    <text evidence="2">The sequence shown here is derived from an EMBL/GenBank/DDBJ whole genome shotgun (WGS) entry which is preliminary data.</text>
</comment>
<dbReference type="OrthoDB" id="333057at2"/>
<evidence type="ECO:0000313" key="3">
    <source>
        <dbReference type="Proteomes" id="UP000037755"/>
    </source>
</evidence>
<keyword evidence="3" id="KW-1185">Reference proteome</keyword>
<feature type="transmembrane region" description="Helical" evidence="1">
    <location>
        <begin position="139"/>
        <end position="161"/>
    </location>
</feature>
<keyword evidence="1" id="KW-0472">Membrane</keyword>
<dbReference type="Pfam" id="PF08570">
    <property type="entry name" value="DUF1761"/>
    <property type="match status" value="1"/>
</dbReference>